<sequence>MPNMVALNERKAGCVSCQVSDRGDVHRSLELLEEYHSELFRSSETELKFAIERVINTFKHSLFNALCDIHEFYENVLTNERIPVGDKIFESRRFAARWERSPILGPFNGISQLPSLSPIRRPIQQPRLSPNRPPSRRSFGVPSGGGSDTFLHTSPINRLIDETGQEWEVEEVMLDVSKTGLGFSISGGRDRELDPVFGDKYIRVTDISPGGAVQKNGRLQIGDVILCVNDCDTANCDHDYAVQALKDAGTYIRLLVKRLKPIVQPGMHRSLSQSHMNMPMGASGSGGFQRSLSGMGSMRSAGGMGTLQPPIRSQSLHHLPSPMVGGTVGGGGTLPRQTASHYPSQIQSSGVKFTQSPTSIVEPSRQPRWVTLRKNEYGLGFNIVGGEDGEPIYISHIMPGGAADLNGNIRKGDVLLQVNDVNLTRATHGEAAVALKAIPTGSQVQLLLQYRPRGKSRKSSSTNARSTGCWLPLRII</sequence>
<name>A0ACB1AWN5_MELEN</name>
<gene>
    <name evidence="1" type="ORF">MENTE1834_LOCUS44205</name>
</gene>
<evidence type="ECO:0000313" key="2">
    <source>
        <dbReference type="Proteomes" id="UP001497535"/>
    </source>
</evidence>
<organism evidence="1 2">
    <name type="scientific">Meloidogyne enterolobii</name>
    <name type="common">Root-knot nematode worm</name>
    <name type="synonym">Meloidogyne mayaguensis</name>
    <dbReference type="NCBI Taxonomy" id="390850"/>
    <lineage>
        <taxon>Eukaryota</taxon>
        <taxon>Metazoa</taxon>
        <taxon>Ecdysozoa</taxon>
        <taxon>Nematoda</taxon>
        <taxon>Chromadorea</taxon>
        <taxon>Rhabditida</taxon>
        <taxon>Tylenchina</taxon>
        <taxon>Tylenchomorpha</taxon>
        <taxon>Tylenchoidea</taxon>
        <taxon>Meloidogynidae</taxon>
        <taxon>Meloidogyninae</taxon>
        <taxon>Meloidogyne</taxon>
    </lineage>
</organism>
<proteinExistence type="predicted"/>
<evidence type="ECO:0000313" key="1">
    <source>
        <dbReference type="EMBL" id="CAK5109548.1"/>
    </source>
</evidence>
<protein>
    <submittedName>
        <fullName evidence="1">Uncharacterized protein</fullName>
    </submittedName>
</protein>
<dbReference type="EMBL" id="CAVMJV010000132">
    <property type="protein sequence ID" value="CAK5109548.1"/>
    <property type="molecule type" value="Genomic_DNA"/>
</dbReference>
<keyword evidence="2" id="KW-1185">Reference proteome</keyword>
<reference evidence="1" key="1">
    <citation type="submission" date="2023-11" db="EMBL/GenBank/DDBJ databases">
        <authorList>
            <person name="Poullet M."/>
        </authorList>
    </citation>
    <scope>NUCLEOTIDE SEQUENCE</scope>
    <source>
        <strain evidence="1">E1834</strain>
    </source>
</reference>
<comment type="caution">
    <text evidence="1">The sequence shown here is derived from an EMBL/GenBank/DDBJ whole genome shotgun (WGS) entry which is preliminary data.</text>
</comment>
<dbReference type="Proteomes" id="UP001497535">
    <property type="component" value="Unassembled WGS sequence"/>
</dbReference>
<accession>A0ACB1AWN5</accession>